<dbReference type="Pfam" id="PF01643">
    <property type="entry name" value="Acyl-ACP_TE"/>
    <property type="match status" value="1"/>
</dbReference>
<protein>
    <submittedName>
        <fullName evidence="2">Acyl-CoA thioester hydrolase</fullName>
    </submittedName>
</protein>
<dbReference type="OrthoDB" id="9801517at2"/>
<dbReference type="GO" id="GO:0006633">
    <property type="term" value="P:fatty acid biosynthetic process"/>
    <property type="evidence" value="ECO:0007669"/>
    <property type="project" value="InterPro"/>
</dbReference>
<organism evidence="2 3">
    <name type="scientific">Psychroflexus salarius</name>
    <dbReference type="NCBI Taxonomy" id="1155689"/>
    <lineage>
        <taxon>Bacteria</taxon>
        <taxon>Pseudomonadati</taxon>
        <taxon>Bacteroidota</taxon>
        <taxon>Flavobacteriia</taxon>
        <taxon>Flavobacteriales</taxon>
        <taxon>Flavobacteriaceae</taxon>
        <taxon>Psychroflexus</taxon>
    </lineage>
</organism>
<dbReference type="InterPro" id="IPR002864">
    <property type="entry name" value="Acyl-ACP_thioesterase_NHD"/>
</dbReference>
<dbReference type="CDD" id="cd00586">
    <property type="entry name" value="4HBT"/>
    <property type="match status" value="1"/>
</dbReference>
<dbReference type="RefSeq" id="WP_073193488.1">
    <property type="nucleotide sequence ID" value="NZ_FQTW01000009.1"/>
</dbReference>
<feature type="domain" description="Acyl-ACP thioesterase N-terminal hotdog" evidence="1">
    <location>
        <begin position="4"/>
        <end position="127"/>
    </location>
</feature>
<evidence type="ECO:0000313" key="3">
    <source>
        <dbReference type="Proteomes" id="UP000184462"/>
    </source>
</evidence>
<dbReference type="Proteomes" id="UP000184462">
    <property type="component" value="Unassembled WGS sequence"/>
</dbReference>
<accession>A0A1M4XHR5</accession>
<dbReference type="AlphaFoldDB" id="A0A1M4XHR5"/>
<reference evidence="2 3" key="1">
    <citation type="submission" date="2016-11" db="EMBL/GenBank/DDBJ databases">
        <authorList>
            <person name="Jaros S."/>
            <person name="Januszkiewicz K."/>
            <person name="Wedrychowicz H."/>
        </authorList>
    </citation>
    <scope>NUCLEOTIDE SEQUENCE [LARGE SCALE GENOMIC DNA]</scope>
    <source>
        <strain evidence="2 3">DSM 25661</strain>
    </source>
</reference>
<keyword evidence="2" id="KW-0378">Hydrolase</keyword>
<dbReference type="SUPFAM" id="SSF54637">
    <property type="entry name" value="Thioesterase/thiol ester dehydrase-isomerase"/>
    <property type="match status" value="1"/>
</dbReference>
<evidence type="ECO:0000259" key="1">
    <source>
        <dbReference type="Pfam" id="PF01643"/>
    </source>
</evidence>
<dbReference type="Gene3D" id="3.10.129.10">
    <property type="entry name" value="Hotdog Thioesterase"/>
    <property type="match status" value="1"/>
</dbReference>
<dbReference type="GO" id="GO:0016790">
    <property type="term" value="F:thiolester hydrolase activity"/>
    <property type="evidence" value="ECO:0007669"/>
    <property type="project" value="InterPro"/>
</dbReference>
<gene>
    <name evidence="2" type="ORF">SAMN05444278_10911</name>
</gene>
<evidence type="ECO:0000313" key="2">
    <source>
        <dbReference type="EMBL" id="SHE92916.1"/>
    </source>
</evidence>
<dbReference type="InterPro" id="IPR029069">
    <property type="entry name" value="HotDog_dom_sf"/>
</dbReference>
<dbReference type="STRING" id="1155689.SAMN05444278_10911"/>
<dbReference type="EMBL" id="FQTW01000009">
    <property type="protein sequence ID" value="SHE92916.1"/>
    <property type="molecule type" value="Genomic_DNA"/>
</dbReference>
<sequence>MKAKKFTYNYQITSTDLDELNHLNNIRSIELILDAAKQHWEQLASTKLKSEFAWFLVEHHIKYKSQGFLGDQLKLVTWVENTSAIKSVRIVEVYRDDTLLTTSTTTWCLVNQATKTLSKIPPEILSLFD</sequence>
<keyword evidence="3" id="KW-1185">Reference proteome</keyword>
<proteinExistence type="predicted"/>
<name>A0A1M4XHR5_9FLAO</name>